<evidence type="ECO:0000256" key="4">
    <source>
        <dbReference type="ARBA" id="ARBA00023002"/>
    </source>
</evidence>
<dbReference type="GO" id="GO:0010181">
    <property type="term" value="F:FMN binding"/>
    <property type="evidence" value="ECO:0007669"/>
    <property type="project" value="UniProtKB-UniRule"/>
</dbReference>
<feature type="binding site" evidence="6 7">
    <location>
        <begin position="122"/>
        <end position="123"/>
    </location>
    <ligand>
        <name>FMN</name>
        <dbReference type="ChEBI" id="CHEBI:58210"/>
    </ligand>
</feature>
<keyword evidence="11" id="KW-1185">Reference proteome</keyword>
<dbReference type="InterPro" id="IPR011576">
    <property type="entry name" value="Pyridox_Oxase_N"/>
</dbReference>
<comment type="catalytic activity">
    <reaction evidence="6">
        <text>pyridoxamine 5'-phosphate + O2 + H2O = pyridoxal 5'-phosphate + H2O2 + NH4(+)</text>
        <dbReference type="Rhea" id="RHEA:15817"/>
        <dbReference type="ChEBI" id="CHEBI:15377"/>
        <dbReference type="ChEBI" id="CHEBI:15379"/>
        <dbReference type="ChEBI" id="CHEBI:16240"/>
        <dbReference type="ChEBI" id="CHEBI:28938"/>
        <dbReference type="ChEBI" id="CHEBI:58451"/>
        <dbReference type="ChEBI" id="CHEBI:597326"/>
        <dbReference type="EC" id="1.4.3.5"/>
    </reaction>
</comment>
<dbReference type="GO" id="GO:0004733">
    <property type="term" value="F:pyridoxamine phosphate oxidase activity"/>
    <property type="evidence" value="ECO:0007669"/>
    <property type="project" value="UniProtKB-UniRule"/>
</dbReference>
<organism evidence="10 11">
    <name type="scientific">Terasakiella brassicae</name>
    <dbReference type="NCBI Taxonomy" id="1634917"/>
    <lineage>
        <taxon>Bacteria</taxon>
        <taxon>Pseudomonadati</taxon>
        <taxon>Pseudomonadota</taxon>
        <taxon>Alphaproteobacteria</taxon>
        <taxon>Rhodospirillales</taxon>
        <taxon>Terasakiellaceae</taxon>
        <taxon>Terasakiella</taxon>
    </lineage>
</organism>
<dbReference type="NCBIfam" id="NF004231">
    <property type="entry name" value="PRK05679.1"/>
    <property type="match status" value="1"/>
</dbReference>
<feature type="binding site" evidence="6 7">
    <location>
        <begin position="58"/>
        <end position="59"/>
    </location>
    <ligand>
        <name>FMN</name>
        <dbReference type="ChEBI" id="CHEBI:58210"/>
    </ligand>
</feature>
<keyword evidence="5 6" id="KW-0664">Pyridoxine biosynthesis</keyword>
<dbReference type="EMBL" id="BMHV01000007">
    <property type="protein sequence ID" value="GGF60488.1"/>
    <property type="molecule type" value="Genomic_DNA"/>
</dbReference>
<dbReference type="SUPFAM" id="SSF50475">
    <property type="entry name" value="FMN-binding split barrel"/>
    <property type="match status" value="1"/>
</dbReference>
<gene>
    <name evidence="6 10" type="primary">pdxH</name>
    <name evidence="10" type="ORF">GCM10011332_12800</name>
</gene>
<evidence type="ECO:0000259" key="8">
    <source>
        <dbReference type="Pfam" id="PF01243"/>
    </source>
</evidence>
<dbReference type="PANTHER" id="PTHR10851">
    <property type="entry name" value="PYRIDOXINE-5-PHOSPHATE OXIDASE"/>
    <property type="match status" value="1"/>
</dbReference>
<feature type="binding site" evidence="6">
    <location>
        <position position="105"/>
    </location>
    <ligand>
        <name>substrate</name>
    </ligand>
</feature>
<feature type="binding site" evidence="6">
    <location>
        <position position="113"/>
    </location>
    <ligand>
        <name>substrate</name>
    </ligand>
</feature>
<dbReference type="Proteomes" id="UP000632498">
    <property type="component" value="Unassembled WGS sequence"/>
</dbReference>
<dbReference type="PROSITE" id="PS01064">
    <property type="entry name" value="PYRIDOX_OXIDASE"/>
    <property type="match status" value="1"/>
</dbReference>
<evidence type="ECO:0000259" key="9">
    <source>
        <dbReference type="Pfam" id="PF10590"/>
    </source>
</evidence>
<feature type="domain" description="Pyridoxamine 5'-phosphate oxidase N-terminal" evidence="8">
    <location>
        <begin position="17"/>
        <end position="140"/>
    </location>
</feature>
<name>A0A917BXU2_9PROT</name>
<evidence type="ECO:0000256" key="3">
    <source>
        <dbReference type="ARBA" id="ARBA00022643"/>
    </source>
</evidence>
<feature type="binding site" evidence="6 7">
    <location>
        <begin position="43"/>
        <end position="48"/>
    </location>
    <ligand>
        <name>FMN</name>
        <dbReference type="ChEBI" id="CHEBI:58210"/>
    </ligand>
</feature>
<keyword evidence="2 6" id="KW-0285">Flavoprotein</keyword>
<comment type="subunit">
    <text evidence="6">Homodimer.</text>
</comment>
<comment type="pathway">
    <text evidence="6">Cofactor metabolism; pyridoxal 5'-phosphate salvage; pyridoxal 5'-phosphate from pyridoxine 5'-phosphate: step 1/1.</text>
</comment>
<evidence type="ECO:0000256" key="1">
    <source>
        <dbReference type="ARBA" id="ARBA00007301"/>
    </source>
</evidence>
<reference evidence="10" key="1">
    <citation type="journal article" date="2014" name="Int. J. Syst. Evol. Microbiol.">
        <title>Complete genome sequence of Corynebacterium casei LMG S-19264T (=DSM 44701T), isolated from a smear-ripened cheese.</title>
        <authorList>
            <consortium name="US DOE Joint Genome Institute (JGI-PGF)"/>
            <person name="Walter F."/>
            <person name="Albersmeier A."/>
            <person name="Kalinowski J."/>
            <person name="Ruckert C."/>
        </authorList>
    </citation>
    <scope>NUCLEOTIDE SEQUENCE</scope>
    <source>
        <strain evidence="10">CGMCC 1.15254</strain>
    </source>
</reference>
<evidence type="ECO:0000313" key="10">
    <source>
        <dbReference type="EMBL" id="GGF60488.1"/>
    </source>
</evidence>
<evidence type="ECO:0000313" key="11">
    <source>
        <dbReference type="Proteomes" id="UP000632498"/>
    </source>
</evidence>
<comment type="similarity">
    <text evidence="1 6">Belongs to the pyridoxamine 5'-phosphate oxidase family.</text>
</comment>
<keyword evidence="4 6" id="KW-0560">Oxidoreductase</keyword>
<keyword evidence="3 6" id="KW-0288">FMN</keyword>
<evidence type="ECO:0000256" key="6">
    <source>
        <dbReference type="HAMAP-Rule" id="MF_01629"/>
    </source>
</evidence>
<dbReference type="EC" id="1.4.3.5" evidence="6"/>
<dbReference type="RefSeq" id="WP_188662950.1">
    <property type="nucleotide sequence ID" value="NZ_BMHV01000007.1"/>
</dbReference>
<dbReference type="Gene3D" id="2.30.110.10">
    <property type="entry name" value="Electron Transport, Fmn-binding Protein, Chain A"/>
    <property type="match status" value="1"/>
</dbReference>
<dbReference type="PANTHER" id="PTHR10851:SF0">
    <property type="entry name" value="PYRIDOXINE-5'-PHOSPHATE OXIDASE"/>
    <property type="match status" value="1"/>
</dbReference>
<dbReference type="Pfam" id="PF10590">
    <property type="entry name" value="PNP_phzG_C"/>
    <property type="match status" value="1"/>
</dbReference>
<feature type="binding site" evidence="6">
    <location>
        <position position="48"/>
    </location>
    <ligand>
        <name>substrate</name>
    </ligand>
</feature>
<feature type="binding site" evidence="6">
    <location>
        <position position="109"/>
    </location>
    <ligand>
        <name>substrate</name>
    </ligand>
</feature>
<evidence type="ECO:0000256" key="5">
    <source>
        <dbReference type="ARBA" id="ARBA00023096"/>
    </source>
</evidence>
<dbReference type="InterPro" id="IPR000659">
    <property type="entry name" value="Pyridox_Oxase"/>
</dbReference>
<dbReference type="GO" id="GO:0008615">
    <property type="term" value="P:pyridoxine biosynthetic process"/>
    <property type="evidence" value="ECO:0007669"/>
    <property type="project" value="UniProtKB-UniRule"/>
</dbReference>
<dbReference type="InterPro" id="IPR019740">
    <property type="entry name" value="Pyridox_Oxase_CS"/>
</dbReference>
<evidence type="ECO:0000256" key="7">
    <source>
        <dbReference type="PIRSR" id="PIRSR000190-2"/>
    </source>
</evidence>
<proteinExistence type="inferred from homology"/>
<feature type="binding site" evidence="6">
    <location>
        <begin position="173"/>
        <end position="175"/>
    </location>
    <ligand>
        <name>substrate</name>
    </ligand>
</feature>
<comment type="cofactor">
    <cofactor evidence="6 7">
        <name>FMN</name>
        <dbReference type="ChEBI" id="CHEBI:58210"/>
    </cofactor>
    <text evidence="6 7">Binds 1 FMN per subunit.</text>
</comment>
<dbReference type="HAMAP" id="MF_01629">
    <property type="entry name" value="PdxH"/>
    <property type="match status" value="1"/>
</dbReference>
<feature type="binding site" evidence="6 7">
    <location>
        <position position="64"/>
    </location>
    <ligand>
        <name>FMN</name>
        <dbReference type="ChEBI" id="CHEBI:58210"/>
    </ligand>
</feature>
<comment type="pathway">
    <text evidence="6">Cofactor metabolism; pyridoxal 5'-phosphate salvage; pyridoxal 5'-phosphate from pyridoxamine 5'-phosphate: step 1/1.</text>
</comment>
<dbReference type="NCBIfam" id="TIGR00558">
    <property type="entry name" value="pdxH"/>
    <property type="match status" value="1"/>
</dbReference>
<comment type="function">
    <text evidence="6">Catalyzes the oxidation of either pyridoxine 5'-phosphate (PNP) or pyridoxamine 5'-phosphate (PMP) into pyridoxal 5'-phosphate (PLP).</text>
</comment>
<evidence type="ECO:0000256" key="2">
    <source>
        <dbReference type="ARBA" id="ARBA00022630"/>
    </source>
</evidence>
<feature type="binding site" evidence="6 7">
    <location>
        <position position="167"/>
    </location>
    <ligand>
        <name>FMN</name>
        <dbReference type="ChEBI" id="CHEBI:58210"/>
    </ligand>
</feature>
<dbReference type="AlphaFoldDB" id="A0A917BXU2"/>
<dbReference type="InterPro" id="IPR012349">
    <property type="entry name" value="Split_barrel_FMN-bd"/>
</dbReference>
<feature type="binding site" evidence="6 7">
    <location>
        <position position="177"/>
    </location>
    <ligand>
        <name>FMN</name>
        <dbReference type="ChEBI" id="CHEBI:58210"/>
    </ligand>
</feature>
<feature type="domain" description="Pyridoxine 5'-phosphate oxidase dimerisation C-terminal" evidence="9">
    <location>
        <begin position="154"/>
        <end position="194"/>
    </location>
</feature>
<reference evidence="10" key="2">
    <citation type="submission" date="2020-09" db="EMBL/GenBank/DDBJ databases">
        <authorList>
            <person name="Sun Q."/>
            <person name="Zhou Y."/>
        </authorList>
    </citation>
    <scope>NUCLEOTIDE SEQUENCE</scope>
    <source>
        <strain evidence="10">CGMCC 1.15254</strain>
    </source>
</reference>
<comment type="caution">
    <text evidence="10">The sequence shown here is derived from an EMBL/GenBank/DDBJ whole genome shotgun (WGS) entry which is preliminary data.</text>
</comment>
<feature type="binding site" evidence="6 7">
    <location>
        <position position="65"/>
    </location>
    <ligand>
        <name>FMN</name>
        <dbReference type="ChEBI" id="CHEBI:58210"/>
    </ligand>
</feature>
<dbReference type="PIRSF" id="PIRSF000190">
    <property type="entry name" value="Pyd_amn-ph_oxd"/>
    <property type="match status" value="1"/>
</dbReference>
<protein>
    <recommendedName>
        <fullName evidence="6">Pyridoxine/pyridoxamine 5'-phosphate oxidase</fullName>
        <ecNumber evidence="6">1.4.3.5</ecNumber>
    </recommendedName>
    <alternativeName>
        <fullName evidence="6">PNP/PMP oxidase</fullName>
        <shortName evidence="6">PNPOx</shortName>
    </alternativeName>
    <alternativeName>
        <fullName evidence="6">Pyridoxal 5'-phosphate synthase</fullName>
    </alternativeName>
</protein>
<dbReference type="InterPro" id="IPR019576">
    <property type="entry name" value="Pyridoxamine_oxidase_dimer_C"/>
</dbReference>
<accession>A0A917BXU2</accession>
<comment type="catalytic activity">
    <reaction evidence="6">
        <text>pyridoxine 5'-phosphate + O2 = pyridoxal 5'-phosphate + H2O2</text>
        <dbReference type="Rhea" id="RHEA:15149"/>
        <dbReference type="ChEBI" id="CHEBI:15379"/>
        <dbReference type="ChEBI" id="CHEBI:16240"/>
        <dbReference type="ChEBI" id="CHEBI:58589"/>
        <dbReference type="ChEBI" id="CHEBI:597326"/>
        <dbReference type="EC" id="1.4.3.5"/>
    </reaction>
</comment>
<sequence length="194" mass="22288">MTQSPNPISLFHEWLAEAEKTEVNDPTAMSLATATKDAIPSVRMVLLKGADEKGFVFYTNLGSRKAGELHENPNAALCLHWKSLRKQVRVEGSIEPVSAEEADAYFQSRARVSRIGAWASKQSQEMEGRWELEKRIAEYTAKFGIGEIPRPDFWSGFRLKPRQIEFWADQKFRLHDRIVYKMTDDGWDVVRLFP</sequence>
<dbReference type="Pfam" id="PF01243">
    <property type="entry name" value="PNPOx_N"/>
    <property type="match status" value="1"/>
</dbReference>
<feature type="binding site" evidence="6 7">
    <location>
        <position position="87"/>
    </location>
    <ligand>
        <name>FMN</name>
        <dbReference type="ChEBI" id="CHEBI:58210"/>
    </ligand>
</feature>